<sequence>MSAPSKNNTPTPTTATQSKDWMKAATPELNTGMDDETEARLAEQERQHKEREEAEHKAKEEAKHKAKEEAERKVAEER</sequence>
<evidence type="ECO:0000313" key="3">
    <source>
        <dbReference type="Proteomes" id="UP000053989"/>
    </source>
</evidence>
<protein>
    <submittedName>
        <fullName evidence="2">Uncharacterized protein</fullName>
    </submittedName>
</protein>
<feature type="region of interest" description="Disordered" evidence="1">
    <location>
        <begin position="1"/>
        <end position="78"/>
    </location>
</feature>
<evidence type="ECO:0000313" key="2">
    <source>
        <dbReference type="EMBL" id="KIM58421.1"/>
    </source>
</evidence>
<dbReference type="HOGENOM" id="CLU_174996_0_0_1"/>
<name>A0A0C3DQZ4_9AGAM</name>
<evidence type="ECO:0000256" key="1">
    <source>
        <dbReference type="SAM" id="MobiDB-lite"/>
    </source>
</evidence>
<dbReference type="AlphaFoldDB" id="A0A0C3DQZ4"/>
<dbReference type="EMBL" id="KN822086">
    <property type="protein sequence ID" value="KIM58421.1"/>
    <property type="molecule type" value="Genomic_DNA"/>
</dbReference>
<accession>A0A0C3DQZ4</accession>
<proteinExistence type="predicted"/>
<feature type="compositionally biased region" description="Polar residues" evidence="1">
    <location>
        <begin position="1"/>
        <end position="19"/>
    </location>
</feature>
<keyword evidence="3" id="KW-1185">Reference proteome</keyword>
<organism evidence="2 3">
    <name type="scientific">Scleroderma citrinum Foug A</name>
    <dbReference type="NCBI Taxonomy" id="1036808"/>
    <lineage>
        <taxon>Eukaryota</taxon>
        <taxon>Fungi</taxon>
        <taxon>Dikarya</taxon>
        <taxon>Basidiomycota</taxon>
        <taxon>Agaricomycotina</taxon>
        <taxon>Agaricomycetes</taxon>
        <taxon>Agaricomycetidae</taxon>
        <taxon>Boletales</taxon>
        <taxon>Sclerodermatineae</taxon>
        <taxon>Sclerodermataceae</taxon>
        <taxon>Scleroderma</taxon>
    </lineage>
</organism>
<dbReference type="Proteomes" id="UP000053989">
    <property type="component" value="Unassembled WGS sequence"/>
</dbReference>
<gene>
    <name evidence="2" type="ORF">SCLCIDRAFT_28080</name>
</gene>
<reference evidence="3" key="2">
    <citation type="submission" date="2015-01" db="EMBL/GenBank/DDBJ databases">
        <title>Evolutionary Origins and Diversification of the Mycorrhizal Mutualists.</title>
        <authorList>
            <consortium name="DOE Joint Genome Institute"/>
            <consortium name="Mycorrhizal Genomics Consortium"/>
            <person name="Kohler A."/>
            <person name="Kuo A."/>
            <person name="Nagy L.G."/>
            <person name="Floudas D."/>
            <person name="Copeland A."/>
            <person name="Barry K.W."/>
            <person name="Cichocki N."/>
            <person name="Veneault-Fourrey C."/>
            <person name="LaButti K."/>
            <person name="Lindquist E.A."/>
            <person name="Lipzen A."/>
            <person name="Lundell T."/>
            <person name="Morin E."/>
            <person name="Murat C."/>
            <person name="Riley R."/>
            <person name="Ohm R."/>
            <person name="Sun H."/>
            <person name="Tunlid A."/>
            <person name="Henrissat B."/>
            <person name="Grigoriev I.V."/>
            <person name="Hibbett D.S."/>
            <person name="Martin F."/>
        </authorList>
    </citation>
    <scope>NUCLEOTIDE SEQUENCE [LARGE SCALE GENOMIC DNA]</scope>
    <source>
        <strain evidence="3">Foug A</strain>
    </source>
</reference>
<reference evidence="2 3" key="1">
    <citation type="submission" date="2014-04" db="EMBL/GenBank/DDBJ databases">
        <authorList>
            <consortium name="DOE Joint Genome Institute"/>
            <person name="Kuo A."/>
            <person name="Kohler A."/>
            <person name="Nagy L.G."/>
            <person name="Floudas D."/>
            <person name="Copeland A."/>
            <person name="Barry K.W."/>
            <person name="Cichocki N."/>
            <person name="Veneault-Fourrey C."/>
            <person name="LaButti K."/>
            <person name="Lindquist E.A."/>
            <person name="Lipzen A."/>
            <person name="Lundell T."/>
            <person name="Morin E."/>
            <person name="Murat C."/>
            <person name="Sun H."/>
            <person name="Tunlid A."/>
            <person name="Henrissat B."/>
            <person name="Grigoriev I.V."/>
            <person name="Hibbett D.S."/>
            <person name="Martin F."/>
            <person name="Nordberg H.P."/>
            <person name="Cantor M.N."/>
            <person name="Hua S.X."/>
        </authorList>
    </citation>
    <scope>NUCLEOTIDE SEQUENCE [LARGE SCALE GENOMIC DNA]</scope>
    <source>
        <strain evidence="2 3">Foug A</strain>
    </source>
</reference>
<feature type="compositionally biased region" description="Basic and acidic residues" evidence="1">
    <location>
        <begin position="38"/>
        <end position="78"/>
    </location>
</feature>
<dbReference type="InParanoid" id="A0A0C3DQZ4"/>